<keyword evidence="8 10" id="KW-0472">Membrane</keyword>
<dbReference type="SUPFAM" id="SSF56176">
    <property type="entry name" value="FAD-binding/transporter-associated domain-like"/>
    <property type="match status" value="1"/>
</dbReference>
<dbReference type="InterPro" id="IPR000644">
    <property type="entry name" value="CBS_dom"/>
</dbReference>
<dbReference type="KEGG" id="meso:BSQ44_19120"/>
<evidence type="ECO:0000256" key="4">
    <source>
        <dbReference type="ARBA" id="ARBA00022692"/>
    </source>
</evidence>
<dbReference type="InterPro" id="IPR016169">
    <property type="entry name" value="FAD-bd_PCMH_sub2"/>
</dbReference>
<evidence type="ECO:0000256" key="8">
    <source>
        <dbReference type="ARBA" id="ARBA00023136"/>
    </source>
</evidence>
<reference evidence="15" key="1">
    <citation type="submission" date="2016-11" db="EMBL/GenBank/DDBJ databases">
        <title>Mesorhizobium oceanicum sp. nov., isolated from deep seawater in South China Sea.</title>
        <authorList>
            <person name="Fu G.-Y."/>
        </authorList>
    </citation>
    <scope>NUCLEOTIDE SEQUENCE [LARGE SCALE GENOMIC DNA]</scope>
    <source>
        <strain evidence="15">B7</strain>
    </source>
</reference>
<dbReference type="InterPro" id="IPR046342">
    <property type="entry name" value="CBS_dom_sf"/>
</dbReference>
<dbReference type="GO" id="GO:0003677">
    <property type="term" value="F:DNA binding"/>
    <property type="evidence" value="ECO:0007669"/>
    <property type="project" value="UniProtKB-KW"/>
</dbReference>
<dbReference type="Gene3D" id="3.30.465.10">
    <property type="match status" value="1"/>
</dbReference>
<protein>
    <submittedName>
        <fullName evidence="14">DNA-binding protein</fullName>
    </submittedName>
</protein>
<dbReference type="SUPFAM" id="SSF54631">
    <property type="entry name" value="CBS-domain pair"/>
    <property type="match status" value="1"/>
</dbReference>
<dbReference type="GO" id="GO:0050660">
    <property type="term" value="F:flavin adenine dinucleotide binding"/>
    <property type="evidence" value="ECO:0007669"/>
    <property type="project" value="InterPro"/>
</dbReference>
<feature type="transmembrane region" description="Helical" evidence="11">
    <location>
        <begin position="99"/>
        <end position="120"/>
    </location>
</feature>
<dbReference type="SMART" id="SM01091">
    <property type="entry name" value="CorC_HlyC"/>
    <property type="match status" value="1"/>
</dbReference>
<dbReference type="InterPro" id="IPR051676">
    <property type="entry name" value="UPF0053_domain"/>
</dbReference>
<keyword evidence="15" id="KW-1185">Reference proteome</keyword>
<feature type="domain" description="CNNM transmembrane" evidence="13">
    <location>
        <begin position="1"/>
        <end position="197"/>
    </location>
</feature>
<dbReference type="Gene3D" id="3.10.580.10">
    <property type="entry name" value="CBS-domain"/>
    <property type="match status" value="1"/>
</dbReference>
<dbReference type="GO" id="GO:0005886">
    <property type="term" value="C:plasma membrane"/>
    <property type="evidence" value="ECO:0007669"/>
    <property type="project" value="UniProtKB-SubCell"/>
</dbReference>
<evidence type="ECO:0000256" key="9">
    <source>
        <dbReference type="PROSITE-ProRule" id="PRU00703"/>
    </source>
</evidence>
<dbReference type="Pfam" id="PF00571">
    <property type="entry name" value="CBS"/>
    <property type="match status" value="1"/>
</dbReference>
<keyword evidence="7 9" id="KW-0129">CBS domain</keyword>
<dbReference type="InterPro" id="IPR036318">
    <property type="entry name" value="FAD-bd_PCMH-like_sf"/>
</dbReference>
<keyword evidence="14" id="KW-0238">DNA-binding</keyword>
<dbReference type="PROSITE" id="PS51371">
    <property type="entry name" value="CBS"/>
    <property type="match status" value="1"/>
</dbReference>
<evidence type="ECO:0000313" key="15">
    <source>
        <dbReference type="Proteomes" id="UP000182840"/>
    </source>
</evidence>
<evidence type="ECO:0000256" key="10">
    <source>
        <dbReference type="PROSITE-ProRule" id="PRU01193"/>
    </source>
</evidence>
<gene>
    <name evidence="14" type="ORF">BSQ44_19120</name>
</gene>
<feature type="transmembrane region" description="Helical" evidence="11">
    <location>
        <begin position="56"/>
        <end position="79"/>
    </location>
</feature>
<sequence length="425" mass="45117">MFELIVAACLILLNGVFALSELSVVSSRKPRLTLMAEQGKAGARAALRLAEEPGRFLSAVQIGITLIGILAGAFSGAALGGKFAVMLEGWGMADNVADVVSYIVVIGAITFFSVVIGELVPKHLALKNAEGFACMVAPAMTLFSRVATPVVWLLDATTKAILAVTGMAAEGDNAVTDEEIRTLIAEAEGAGVIERAEQTMISGVMRLGDRTARALMTPRTEIEMIDASLSPEDLKAALLATTHTRIPVHEGEVDAVLGIARVRDAVAGLLADPEAGIAGHVRAAPVVPDTMTALSVLETLQKADVPVVLVHDEFGHFEGLITPADILDAIAGAFRSDEEDAEPEARQRADGSWLISGAMPADEMAELLYLELPERRGYDTVAGFLLDAFKRLPQTGETVEVGNWRFEVVDLDGRRIDKVLAERKG</sequence>
<dbReference type="InterPro" id="IPR005170">
    <property type="entry name" value="Transptr-assoc_dom"/>
</dbReference>
<name>A0A1L3SZH0_9HYPH</name>
<organism evidence="14 15">
    <name type="scientific">Aquibium oceanicum</name>
    <dbReference type="NCBI Taxonomy" id="1670800"/>
    <lineage>
        <taxon>Bacteria</taxon>
        <taxon>Pseudomonadati</taxon>
        <taxon>Pseudomonadota</taxon>
        <taxon>Alphaproteobacteria</taxon>
        <taxon>Hyphomicrobiales</taxon>
        <taxon>Phyllobacteriaceae</taxon>
        <taxon>Aquibium</taxon>
    </lineage>
</organism>
<dbReference type="PANTHER" id="PTHR43099">
    <property type="entry name" value="UPF0053 PROTEIN YRKA"/>
    <property type="match status" value="1"/>
</dbReference>
<evidence type="ECO:0000256" key="7">
    <source>
        <dbReference type="ARBA" id="ARBA00023122"/>
    </source>
</evidence>
<evidence type="ECO:0000313" key="14">
    <source>
        <dbReference type="EMBL" id="APH74702.1"/>
    </source>
</evidence>
<dbReference type="InterPro" id="IPR044751">
    <property type="entry name" value="Ion_transp-like_CBS"/>
</dbReference>
<keyword evidence="4 10" id="KW-0812">Transmembrane</keyword>
<keyword evidence="3" id="KW-1003">Cell membrane</keyword>
<dbReference type="CDD" id="cd04590">
    <property type="entry name" value="CBS_pair_CorC_HlyC_assoc"/>
    <property type="match status" value="1"/>
</dbReference>
<proteinExistence type="inferred from homology"/>
<evidence type="ECO:0000259" key="13">
    <source>
        <dbReference type="PROSITE" id="PS51846"/>
    </source>
</evidence>
<keyword evidence="6 10" id="KW-1133">Transmembrane helix</keyword>
<dbReference type="FunFam" id="3.30.465.10:FF:000023">
    <property type="entry name" value="Magnesium and cobalt transporter"/>
    <property type="match status" value="1"/>
</dbReference>
<dbReference type="STRING" id="1670800.BSQ44_19120"/>
<accession>A0A1L3SZH0</accession>
<dbReference type="Proteomes" id="UP000182840">
    <property type="component" value="Chromosome"/>
</dbReference>
<dbReference type="AlphaFoldDB" id="A0A1L3SZH0"/>
<dbReference type="Pfam" id="PF01595">
    <property type="entry name" value="CNNM"/>
    <property type="match status" value="1"/>
</dbReference>
<evidence type="ECO:0000256" key="6">
    <source>
        <dbReference type="ARBA" id="ARBA00022989"/>
    </source>
</evidence>
<dbReference type="OrthoDB" id="9805314at2"/>
<dbReference type="PROSITE" id="PS51846">
    <property type="entry name" value="CNNM"/>
    <property type="match status" value="1"/>
</dbReference>
<evidence type="ECO:0000256" key="11">
    <source>
        <dbReference type="SAM" id="Phobius"/>
    </source>
</evidence>
<evidence type="ECO:0000256" key="5">
    <source>
        <dbReference type="ARBA" id="ARBA00022737"/>
    </source>
</evidence>
<feature type="domain" description="CBS" evidence="12">
    <location>
        <begin position="280"/>
        <end position="338"/>
    </location>
</feature>
<dbReference type="Pfam" id="PF03471">
    <property type="entry name" value="CorC_HlyC"/>
    <property type="match status" value="1"/>
</dbReference>
<evidence type="ECO:0000256" key="2">
    <source>
        <dbReference type="ARBA" id="ARBA00006446"/>
    </source>
</evidence>
<keyword evidence="5" id="KW-0677">Repeat</keyword>
<evidence type="ECO:0000256" key="1">
    <source>
        <dbReference type="ARBA" id="ARBA00004651"/>
    </source>
</evidence>
<evidence type="ECO:0000256" key="3">
    <source>
        <dbReference type="ARBA" id="ARBA00022475"/>
    </source>
</evidence>
<dbReference type="EMBL" id="CP018171">
    <property type="protein sequence ID" value="APH74702.1"/>
    <property type="molecule type" value="Genomic_DNA"/>
</dbReference>
<dbReference type="PANTHER" id="PTHR43099:SF5">
    <property type="entry name" value="HLYC_CORC FAMILY TRANSPORTER"/>
    <property type="match status" value="1"/>
</dbReference>
<evidence type="ECO:0000259" key="12">
    <source>
        <dbReference type="PROSITE" id="PS51371"/>
    </source>
</evidence>
<comment type="subcellular location">
    <subcellularLocation>
        <location evidence="1">Cell membrane</location>
        <topology evidence="1">Multi-pass membrane protein</topology>
    </subcellularLocation>
</comment>
<dbReference type="RefSeq" id="WP_072608159.1">
    <property type="nucleotide sequence ID" value="NZ_CP018171.1"/>
</dbReference>
<dbReference type="InterPro" id="IPR002550">
    <property type="entry name" value="CNNM"/>
</dbReference>
<comment type="similarity">
    <text evidence="2">Belongs to the UPF0053 family. Hemolysin C subfamily.</text>
</comment>